<dbReference type="GO" id="GO:1903785">
    <property type="term" value="P:L-valine transmembrane transport"/>
    <property type="evidence" value="ECO:0007669"/>
    <property type="project" value="TreeGrafter"/>
</dbReference>
<name>A0A1H5D7R8_9ACTN</name>
<feature type="transmembrane region" description="Helical" evidence="8">
    <location>
        <begin position="191"/>
        <end position="221"/>
    </location>
</feature>
<keyword evidence="7 8" id="KW-0472">Membrane</keyword>
<evidence type="ECO:0000256" key="5">
    <source>
        <dbReference type="ARBA" id="ARBA00022692"/>
    </source>
</evidence>
<evidence type="ECO:0000256" key="6">
    <source>
        <dbReference type="ARBA" id="ARBA00022989"/>
    </source>
</evidence>
<proteinExistence type="inferred from homology"/>
<reference evidence="10" key="1">
    <citation type="submission" date="2016-10" db="EMBL/GenBank/DDBJ databases">
        <authorList>
            <person name="Varghese N."/>
            <person name="Submissions S."/>
        </authorList>
    </citation>
    <scope>NUCLEOTIDE SEQUENCE [LARGE SCALE GENOMIC DNA]</scope>
    <source>
        <strain evidence="10">DSM 45237</strain>
    </source>
</reference>
<keyword evidence="5 8" id="KW-0812">Transmembrane</keyword>
<keyword evidence="3" id="KW-0813">Transport</keyword>
<dbReference type="Proteomes" id="UP000181980">
    <property type="component" value="Unassembled WGS sequence"/>
</dbReference>
<evidence type="ECO:0000256" key="7">
    <source>
        <dbReference type="ARBA" id="ARBA00023136"/>
    </source>
</evidence>
<dbReference type="GO" id="GO:0005886">
    <property type="term" value="C:plasma membrane"/>
    <property type="evidence" value="ECO:0007669"/>
    <property type="project" value="UniProtKB-SubCell"/>
</dbReference>
<feature type="transmembrane region" description="Helical" evidence="8">
    <location>
        <begin position="128"/>
        <end position="155"/>
    </location>
</feature>
<dbReference type="OrthoDB" id="5195391at2"/>
<dbReference type="PANTHER" id="PTHR34979:SF1">
    <property type="entry name" value="INNER MEMBRANE PROTEIN YGAZ"/>
    <property type="match status" value="1"/>
</dbReference>
<evidence type="ECO:0000256" key="2">
    <source>
        <dbReference type="ARBA" id="ARBA00010735"/>
    </source>
</evidence>
<evidence type="ECO:0000256" key="3">
    <source>
        <dbReference type="ARBA" id="ARBA00022448"/>
    </source>
</evidence>
<evidence type="ECO:0000256" key="4">
    <source>
        <dbReference type="ARBA" id="ARBA00022475"/>
    </source>
</evidence>
<comment type="subcellular location">
    <subcellularLocation>
        <location evidence="1">Cell membrane</location>
        <topology evidence="1">Multi-pass membrane protein</topology>
    </subcellularLocation>
</comment>
<protein>
    <submittedName>
        <fullName evidence="9">Predicted branched-chain amino acid permease (Azaleucine resistance)</fullName>
    </submittedName>
</protein>
<evidence type="ECO:0000256" key="1">
    <source>
        <dbReference type="ARBA" id="ARBA00004651"/>
    </source>
</evidence>
<dbReference type="Pfam" id="PF03591">
    <property type="entry name" value="AzlC"/>
    <property type="match status" value="1"/>
</dbReference>
<dbReference type="STRING" id="561176.SAMN04488561_0324"/>
<keyword evidence="4" id="KW-1003">Cell membrane</keyword>
<evidence type="ECO:0000313" key="10">
    <source>
        <dbReference type="Proteomes" id="UP000181980"/>
    </source>
</evidence>
<keyword evidence="10" id="KW-1185">Reference proteome</keyword>
<dbReference type="InterPro" id="IPR011606">
    <property type="entry name" value="Brnchd-chn_aa_trnsp_permease"/>
</dbReference>
<accession>A0A1H5D7R8</accession>
<evidence type="ECO:0000313" key="9">
    <source>
        <dbReference type="EMBL" id="SED74955.1"/>
    </source>
</evidence>
<keyword evidence="6 8" id="KW-1133">Transmembrane helix</keyword>
<feature type="transmembrane region" description="Helical" evidence="8">
    <location>
        <begin position="55"/>
        <end position="79"/>
    </location>
</feature>
<comment type="similarity">
    <text evidence="2">Belongs to the AzlC family.</text>
</comment>
<organism evidence="9 10">
    <name type="scientific">Jiangella alba</name>
    <dbReference type="NCBI Taxonomy" id="561176"/>
    <lineage>
        <taxon>Bacteria</taxon>
        <taxon>Bacillati</taxon>
        <taxon>Actinomycetota</taxon>
        <taxon>Actinomycetes</taxon>
        <taxon>Jiangellales</taxon>
        <taxon>Jiangellaceae</taxon>
        <taxon>Jiangella</taxon>
    </lineage>
</organism>
<feature type="transmembrane region" description="Helical" evidence="8">
    <location>
        <begin position="12"/>
        <end position="35"/>
    </location>
</feature>
<dbReference type="RefSeq" id="WP_069113874.1">
    <property type="nucleotide sequence ID" value="NZ_FNUC01000002.1"/>
</dbReference>
<sequence length="230" mass="23296">MSDESRSAIRRDAAGIAAYAAAFGASFGAVSVASGLTVWQTMVLSLVMFSGASQFALVGVIGAGGAGLAAVPTALLLGVRNAFYGVPLTRILGRRSLAGPRRLATAHLVIDETTAMAVGRDGRAAQRYAFWITGVLLFLLWNAGSLVGAVGGSAIGEPETLGLDAMIPAAFLALLWPRLRSAEGRWVAAGGALVATALIPLVPAGVPVLAAAPIAVVAGLLPRRGQEAAR</sequence>
<evidence type="ECO:0000256" key="8">
    <source>
        <dbReference type="SAM" id="Phobius"/>
    </source>
</evidence>
<dbReference type="AlphaFoldDB" id="A0A1H5D7R8"/>
<gene>
    <name evidence="9" type="ORF">SAMN04488561_0324</name>
</gene>
<dbReference type="EMBL" id="FNUC01000002">
    <property type="protein sequence ID" value="SED74955.1"/>
    <property type="molecule type" value="Genomic_DNA"/>
</dbReference>
<dbReference type="PANTHER" id="PTHR34979">
    <property type="entry name" value="INNER MEMBRANE PROTEIN YGAZ"/>
    <property type="match status" value="1"/>
</dbReference>